<accession>A0ABD0L4D2</accession>
<gene>
    <name evidence="2" type="ORF">BaRGS_00014619</name>
</gene>
<evidence type="ECO:0000313" key="3">
    <source>
        <dbReference type="Proteomes" id="UP001519460"/>
    </source>
</evidence>
<dbReference type="AlphaFoldDB" id="A0ABD0L4D2"/>
<feature type="region of interest" description="Disordered" evidence="1">
    <location>
        <begin position="50"/>
        <end position="90"/>
    </location>
</feature>
<sequence length="90" mass="9815">MSPKLYHALQGPFQPYDYLPGGEIGEEGTRVRAACSTGHVAEEGTRVLVDGQRSRGSSTLHDGSPEQPLEMRENERNQRYANIPSKGGGM</sequence>
<proteinExistence type="predicted"/>
<keyword evidence="3" id="KW-1185">Reference proteome</keyword>
<protein>
    <submittedName>
        <fullName evidence="2">Uncharacterized protein</fullName>
    </submittedName>
</protein>
<evidence type="ECO:0000313" key="2">
    <source>
        <dbReference type="EMBL" id="KAK7494146.1"/>
    </source>
</evidence>
<comment type="caution">
    <text evidence="2">The sequence shown here is derived from an EMBL/GenBank/DDBJ whole genome shotgun (WGS) entry which is preliminary data.</text>
</comment>
<dbReference type="EMBL" id="JACVVK020000086">
    <property type="protein sequence ID" value="KAK7494146.1"/>
    <property type="molecule type" value="Genomic_DNA"/>
</dbReference>
<reference evidence="2 3" key="1">
    <citation type="journal article" date="2023" name="Sci. Data">
        <title>Genome assembly of the Korean intertidal mud-creeper Batillaria attramentaria.</title>
        <authorList>
            <person name="Patra A.K."/>
            <person name="Ho P.T."/>
            <person name="Jun S."/>
            <person name="Lee S.J."/>
            <person name="Kim Y."/>
            <person name="Won Y.J."/>
        </authorList>
    </citation>
    <scope>NUCLEOTIDE SEQUENCE [LARGE SCALE GENOMIC DNA]</scope>
    <source>
        <strain evidence="2">Wonlab-2016</strain>
    </source>
</reference>
<evidence type="ECO:0000256" key="1">
    <source>
        <dbReference type="SAM" id="MobiDB-lite"/>
    </source>
</evidence>
<dbReference type="Proteomes" id="UP001519460">
    <property type="component" value="Unassembled WGS sequence"/>
</dbReference>
<feature type="compositionally biased region" description="Basic and acidic residues" evidence="1">
    <location>
        <begin position="69"/>
        <end position="78"/>
    </location>
</feature>
<name>A0ABD0L4D2_9CAEN</name>
<organism evidence="2 3">
    <name type="scientific">Batillaria attramentaria</name>
    <dbReference type="NCBI Taxonomy" id="370345"/>
    <lineage>
        <taxon>Eukaryota</taxon>
        <taxon>Metazoa</taxon>
        <taxon>Spiralia</taxon>
        <taxon>Lophotrochozoa</taxon>
        <taxon>Mollusca</taxon>
        <taxon>Gastropoda</taxon>
        <taxon>Caenogastropoda</taxon>
        <taxon>Sorbeoconcha</taxon>
        <taxon>Cerithioidea</taxon>
        <taxon>Batillariidae</taxon>
        <taxon>Batillaria</taxon>
    </lineage>
</organism>